<dbReference type="Pfam" id="PF07727">
    <property type="entry name" value="RVT_2"/>
    <property type="match status" value="3"/>
</dbReference>
<keyword evidence="1" id="KW-0378">Hydrolase</keyword>
<dbReference type="SUPFAM" id="SSF53098">
    <property type="entry name" value="Ribonuclease H-like"/>
    <property type="match status" value="1"/>
</dbReference>
<dbReference type="SUPFAM" id="SSF57756">
    <property type="entry name" value="Retrovirus zinc finger-like domains"/>
    <property type="match status" value="1"/>
</dbReference>
<feature type="region of interest" description="Disordered" evidence="3">
    <location>
        <begin position="69"/>
        <end position="108"/>
    </location>
</feature>
<dbReference type="Proteomes" id="UP001151760">
    <property type="component" value="Unassembled WGS sequence"/>
</dbReference>
<gene>
    <name evidence="5" type="ORF">Tco_0989892</name>
</gene>
<dbReference type="PROSITE" id="PS50158">
    <property type="entry name" value="ZF_CCHC"/>
    <property type="match status" value="1"/>
</dbReference>
<feature type="compositionally biased region" description="Basic and acidic residues" evidence="3">
    <location>
        <begin position="913"/>
        <end position="922"/>
    </location>
</feature>
<dbReference type="InterPro" id="IPR036875">
    <property type="entry name" value="Znf_CCHC_sf"/>
</dbReference>
<dbReference type="InterPro" id="IPR036397">
    <property type="entry name" value="RNaseH_sf"/>
</dbReference>
<dbReference type="EMBL" id="BQNB010016707">
    <property type="protein sequence ID" value="GJT54838.1"/>
    <property type="molecule type" value="Genomic_DNA"/>
</dbReference>
<dbReference type="InterPro" id="IPR013103">
    <property type="entry name" value="RVT_2"/>
</dbReference>
<keyword evidence="2" id="KW-0479">Metal-binding</keyword>
<dbReference type="InterPro" id="IPR054722">
    <property type="entry name" value="PolX-like_BBD"/>
</dbReference>
<dbReference type="InterPro" id="IPR025724">
    <property type="entry name" value="GAG-pre-integrase_dom"/>
</dbReference>
<evidence type="ECO:0000313" key="6">
    <source>
        <dbReference type="Proteomes" id="UP001151760"/>
    </source>
</evidence>
<evidence type="ECO:0000313" key="5">
    <source>
        <dbReference type="EMBL" id="GJT54838.1"/>
    </source>
</evidence>
<comment type="caution">
    <text evidence="5">The sequence shown here is derived from an EMBL/GenBank/DDBJ whole genome shotgun (WGS) entry which is preliminary data.</text>
</comment>
<dbReference type="InterPro" id="IPR012337">
    <property type="entry name" value="RNaseH-like_sf"/>
</dbReference>
<dbReference type="SUPFAM" id="SSF56672">
    <property type="entry name" value="DNA/RNA polymerases"/>
    <property type="match status" value="1"/>
</dbReference>
<dbReference type="PANTHER" id="PTHR11439:SF521">
    <property type="entry name" value="RNA-DIRECTED DNA POLYMERASE"/>
    <property type="match status" value="1"/>
</dbReference>
<keyword evidence="2" id="KW-0863">Zinc-finger</keyword>
<feature type="region of interest" description="Disordered" evidence="3">
    <location>
        <begin position="510"/>
        <end position="557"/>
    </location>
</feature>
<accession>A0ABQ5EUY3</accession>
<dbReference type="InterPro" id="IPR057670">
    <property type="entry name" value="SH3_retrovirus"/>
</dbReference>
<dbReference type="SMART" id="SM00343">
    <property type="entry name" value="ZnF_C2HC"/>
    <property type="match status" value="1"/>
</dbReference>
<keyword evidence="2" id="KW-0862">Zinc</keyword>
<dbReference type="Pfam" id="PF00098">
    <property type="entry name" value="zf-CCHC"/>
    <property type="match status" value="1"/>
</dbReference>
<dbReference type="PANTHER" id="PTHR11439">
    <property type="entry name" value="GAG-POL-RELATED RETROTRANSPOSON"/>
    <property type="match status" value="1"/>
</dbReference>
<dbReference type="Pfam" id="PF22936">
    <property type="entry name" value="Pol_BBD"/>
    <property type="match status" value="1"/>
</dbReference>
<feature type="compositionally biased region" description="Basic and acidic residues" evidence="3">
    <location>
        <begin position="82"/>
        <end position="91"/>
    </location>
</feature>
<dbReference type="CDD" id="cd09272">
    <property type="entry name" value="RNase_HI_RT_Ty1"/>
    <property type="match status" value="1"/>
</dbReference>
<dbReference type="InterPro" id="IPR001878">
    <property type="entry name" value="Znf_CCHC"/>
</dbReference>
<reference evidence="5" key="1">
    <citation type="journal article" date="2022" name="Int. J. Mol. Sci.">
        <title>Draft Genome of Tanacetum Coccineum: Genomic Comparison of Closely Related Tanacetum-Family Plants.</title>
        <authorList>
            <person name="Yamashiro T."/>
            <person name="Shiraishi A."/>
            <person name="Nakayama K."/>
            <person name="Satake H."/>
        </authorList>
    </citation>
    <scope>NUCLEOTIDE SEQUENCE</scope>
</reference>
<proteinExistence type="predicted"/>
<organism evidence="5 6">
    <name type="scientific">Tanacetum coccineum</name>
    <dbReference type="NCBI Taxonomy" id="301880"/>
    <lineage>
        <taxon>Eukaryota</taxon>
        <taxon>Viridiplantae</taxon>
        <taxon>Streptophyta</taxon>
        <taxon>Embryophyta</taxon>
        <taxon>Tracheophyta</taxon>
        <taxon>Spermatophyta</taxon>
        <taxon>Magnoliopsida</taxon>
        <taxon>eudicotyledons</taxon>
        <taxon>Gunneridae</taxon>
        <taxon>Pentapetalae</taxon>
        <taxon>asterids</taxon>
        <taxon>campanulids</taxon>
        <taxon>Asterales</taxon>
        <taxon>Asteraceae</taxon>
        <taxon>Asteroideae</taxon>
        <taxon>Anthemideae</taxon>
        <taxon>Anthemidinae</taxon>
        <taxon>Tanacetum</taxon>
    </lineage>
</organism>
<name>A0ABQ5EUY3_9ASTR</name>
<feature type="region of interest" description="Disordered" evidence="3">
    <location>
        <begin position="576"/>
        <end position="595"/>
    </location>
</feature>
<feature type="compositionally biased region" description="Basic residues" evidence="3">
    <location>
        <begin position="533"/>
        <end position="543"/>
    </location>
</feature>
<keyword evidence="1" id="KW-0645">Protease</keyword>
<evidence type="ECO:0000256" key="3">
    <source>
        <dbReference type="SAM" id="MobiDB-lite"/>
    </source>
</evidence>
<dbReference type="Pfam" id="PF25597">
    <property type="entry name" value="SH3_retrovirus"/>
    <property type="match status" value="3"/>
</dbReference>
<dbReference type="InterPro" id="IPR043502">
    <property type="entry name" value="DNA/RNA_pol_sf"/>
</dbReference>
<sequence>MANTRRAVVRLTDPKRKTLGEKGIDCIFVGYAEHSKAYRFYVIEPNDSVSINSIIESRDAIFDENRFSSIPRPKDIIPNSDESQRDDHSDDVPSEIPEPRKGKRVRKAKSYGSDFQLYLVEGSRDQVGSQYSYSIDDEIGSIMENNTWVLSDLPPGCKPLGCKWIFKRKMKVDGIVDKFKARLVIQGFRQKEKTDYFDTSATVTRITTIRLLLTLAAIHNLVIHQMDVKTSFLYGDLEEKVYMKQPEGFFMPDLAEKLKPNTGKPVDQLEYSRAISCLMYAMTSTRPDIAYVIGRLSRFTSNPSRQHWHAITRASKKQTCITGSTIEYEFLTLAATGKETEWLRNLIHEILIWPKPIALISIHCNSATTLAKASSQIYNGKSRHLGGKGQEFLGLITAKPCRIGYGVIFSQYQRYFGLEIQNEKHFTIPLKFLICDLAMAEEDAFLVDDLEGGICSDYCDAGLIEDDTVEAIRRRELWDSLESKYMAEDASSKKFLIHLRIKESLRVQDSDKGKGKEVVGPSVNMTEEGGKNKNNKQNKGKKRGFNENNDGSGSNKKPKLECWKCGKTGHFKRDCHSGNKKNSNAGGSGKGCKDQSQDQGQNLVHVWNRFIKYFISLISEAYYVQVDAIGWWIDSGATTHVCKDRCWFKTYEPVEDGSVLYMGDDHFAPVHGKGSVALEFSSGKIVTLFNVLYVPKLCKNLIFGPVLNKCGYKQVYESNKYILSKFGVFVGFGYYNNGMFMLNLNKVPDDSGSVYMSSSTVVNSSLWHARLGHVHYKRMLEMSKDDLILAIDENPEKSPYTLQQNGVAERKNRALKEMVNSMLSYSGLSKGFWGEAMAVVRVPDLKRKTLGEKGIDCIFVGYAEHSKEYRFYVIKSNDYVSINSIIESRDAIFDENRFSLIPRPKDVIPNSDESQRDDHSDDVQSETPEPCKDAAFWKEAIDDEIGSTMDNNTWVISDLPPGCRPLGCKWIFKRNMKVDVTIDKFKTRLVIQGFRQKEGIDYFDTDASVARITTIRLLLEEEVYIKQLEGFVMPCNEHKVCKLVKSLYGLKQAPKQWHQKFDEVVLSSGFLLNHYDKCVYRKFDDSGKGVIVCLYVDDMLIFGIDQNQVDKTKKFLSSRFSMKDIGEADIILGIKIKRENKGIVITQSHYIKKILKKFNHEDCSPVSTLMDPVEKLKPNTGKPVDQLEYSRAIGCLMYVMTSPKPDIAYTVGRLSRFTSNPSRQHWHAITKVFKYLRGTMNYGLSYVGYPSVLEAYSDASWMNHVKDSSSTSGWVFLLGGSAATLAKASSQIYNGKSRHLGVIHSMIRELIMNGVISIEFVRSQHNLSDHLTKGLARDLGRCEASRPKRKTLGEKGINCIFVGYAEHSKAYRFYVIEPNDSVFINSIIESRYAIFDENHFSSIPRPKDKEVINDEIGSIMENNTWVLSDLSPGCKPLACKWIFKRKMKVDGTIDKFKARLVTQGFRQKEGTDYFDTYATVARITTIRLLLALAAIHNLVIHQMDVKTIFLYGDLEEEVYMKQPEGFVMPDQLEYSRAIGCLMYAMTSTRPDIAYVIGRLSRFTSNPSRQHWYAITRAFKKQTCITSSTMESEFLTLAATGTRLKDHLCEHEVLPLQEAWTWLPICSLIDWDTWLVIVLSSVPGQMEVSWHKYAVSSLMDAAYWFSEE</sequence>
<evidence type="ECO:0000256" key="2">
    <source>
        <dbReference type="PROSITE-ProRule" id="PRU00047"/>
    </source>
</evidence>
<feature type="region of interest" description="Disordered" evidence="3">
    <location>
        <begin position="904"/>
        <end position="929"/>
    </location>
</feature>
<feature type="compositionally biased region" description="Polar residues" evidence="3">
    <location>
        <begin position="546"/>
        <end position="555"/>
    </location>
</feature>
<evidence type="ECO:0000259" key="4">
    <source>
        <dbReference type="PROSITE" id="PS50158"/>
    </source>
</evidence>
<dbReference type="Gene3D" id="3.30.420.10">
    <property type="entry name" value="Ribonuclease H-like superfamily/Ribonuclease H"/>
    <property type="match status" value="1"/>
</dbReference>
<protein>
    <submittedName>
        <fullName evidence="5">Zinc finger, CCHC-type containing protein</fullName>
    </submittedName>
</protein>
<evidence type="ECO:0000256" key="1">
    <source>
        <dbReference type="ARBA" id="ARBA00022750"/>
    </source>
</evidence>
<keyword evidence="1" id="KW-0064">Aspartyl protease</keyword>
<reference evidence="5" key="2">
    <citation type="submission" date="2022-01" db="EMBL/GenBank/DDBJ databases">
        <authorList>
            <person name="Yamashiro T."/>
            <person name="Shiraishi A."/>
            <person name="Satake H."/>
            <person name="Nakayama K."/>
        </authorList>
    </citation>
    <scope>NUCLEOTIDE SEQUENCE</scope>
</reference>
<keyword evidence="6" id="KW-1185">Reference proteome</keyword>
<dbReference type="Pfam" id="PF13976">
    <property type="entry name" value="gag_pre-integrs"/>
    <property type="match status" value="1"/>
</dbReference>
<feature type="domain" description="CCHC-type" evidence="4">
    <location>
        <begin position="562"/>
        <end position="575"/>
    </location>
</feature>